<comment type="caution">
    <text evidence="1">The sequence shown here is derived from an EMBL/GenBank/DDBJ whole genome shotgun (WGS) entry which is preliminary data.</text>
</comment>
<protein>
    <submittedName>
        <fullName evidence="1">Uncharacterized protein</fullName>
    </submittedName>
</protein>
<proteinExistence type="predicted"/>
<accession>A0A0V1DM18</accession>
<gene>
    <name evidence="1" type="ORF">T4A_3497</name>
</gene>
<organism evidence="1 2">
    <name type="scientific">Trichinella pseudospiralis</name>
    <name type="common">Parasitic roundworm</name>
    <dbReference type="NCBI Taxonomy" id="6337"/>
    <lineage>
        <taxon>Eukaryota</taxon>
        <taxon>Metazoa</taxon>
        <taxon>Ecdysozoa</taxon>
        <taxon>Nematoda</taxon>
        <taxon>Enoplea</taxon>
        <taxon>Dorylaimia</taxon>
        <taxon>Trichinellida</taxon>
        <taxon>Trichinellidae</taxon>
        <taxon>Trichinella</taxon>
    </lineage>
</organism>
<dbReference type="EMBL" id="JYDR01002310">
    <property type="protein sequence ID" value="KRY62395.1"/>
    <property type="molecule type" value="Genomic_DNA"/>
</dbReference>
<dbReference type="Proteomes" id="UP000054632">
    <property type="component" value="Unassembled WGS sequence"/>
</dbReference>
<reference evidence="1 2" key="1">
    <citation type="submission" date="2015-01" db="EMBL/GenBank/DDBJ databases">
        <title>Evolution of Trichinella species and genotypes.</title>
        <authorList>
            <person name="Korhonen P.K."/>
            <person name="Edoardo P."/>
            <person name="Giuseppe L.R."/>
            <person name="Gasser R.B."/>
        </authorList>
    </citation>
    <scope>NUCLEOTIDE SEQUENCE [LARGE SCALE GENOMIC DNA]</scope>
    <source>
        <strain evidence="1">ISS13</strain>
    </source>
</reference>
<sequence>MNYAGVFSRFCVRVLPVPVIDDVMIFTTKLELFRKRRGNSLSTALRNILASLWYPISSPFTI</sequence>
<evidence type="ECO:0000313" key="2">
    <source>
        <dbReference type="Proteomes" id="UP000054632"/>
    </source>
</evidence>
<name>A0A0V1DM18_TRIPS</name>
<evidence type="ECO:0000313" key="1">
    <source>
        <dbReference type="EMBL" id="KRY62395.1"/>
    </source>
</evidence>
<dbReference type="AlphaFoldDB" id="A0A0V1DM18"/>